<reference evidence="2 3" key="1">
    <citation type="submission" date="2016-10" db="EMBL/GenBank/DDBJ databases">
        <authorList>
            <person name="de Groot N.N."/>
        </authorList>
    </citation>
    <scope>NUCLEOTIDE SEQUENCE [LARGE SCALE GENOMIC DNA]</scope>
    <source>
        <strain evidence="2 3">DSM 21019</strain>
    </source>
</reference>
<evidence type="ECO:0000256" key="1">
    <source>
        <dbReference type="SAM" id="MobiDB-lite"/>
    </source>
</evidence>
<protein>
    <submittedName>
        <fullName evidence="2">Uncharacterized protein</fullName>
    </submittedName>
</protein>
<keyword evidence="3" id="KW-1185">Reference proteome</keyword>
<dbReference type="STRING" id="400055.SAMN04490243_2008"/>
<dbReference type="AlphaFoldDB" id="A0A1I6H0L3"/>
<dbReference type="Proteomes" id="UP000199534">
    <property type="component" value="Unassembled WGS sequence"/>
</dbReference>
<feature type="region of interest" description="Disordered" evidence="1">
    <location>
        <begin position="1"/>
        <end position="23"/>
    </location>
</feature>
<gene>
    <name evidence="2" type="ORF">SAMN04490243_2008</name>
</gene>
<proteinExistence type="predicted"/>
<organism evidence="2 3">
    <name type="scientific">Robiginitalea myxolifaciens</name>
    <dbReference type="NCBI Taxonomy" id="400055"/>
    <lineage>
        <taxon>Bacteria</taxon>
        <taxon>Pseudomonadati</taxon>
        <taxon>Bacteroidota</taxon>
        <taxon>Flavobacteriia</taxon>
        <taxon>Flavobacteriales</taxon>
        <taxon>Flavobacteriaceae</taxon>
        <taxon>Robiginitalea</taxon>
    </lineage>
</organism>
<dbReference type="RefSeq" id="WP_177218294.1">
    <property type="nucleotide sequence ID" value="NZ_FOYQ01000002.1"/>
</dbReference>
<name>A0A1I6H0L3_9FLAO</name>
<evidence type="ECO:0000313" key="3">
    <source>
        <dbReference type="Proteomes" id="UP000199534"/>
    </source>
</evidence>
<feature type="compositionally biased region" description="Basic and acidic residues" evidence="1">
    <location>
        <begin position="1"/>
        <end position="11"/>
    </location>
</feature>
<evidence type="ECO:0000313" key="2">
    <source>
        <dbReference type="EMBL" id="SFR48005.1"/>
    </source>
</evidence>
<dbReference type="EMBL" id="FOYQ01000002">
    <property type="protein sequence ID" value="SFR48005.1"/>
    <property type="molecule type" value="Genomic_DNA"/>
</dbReference>
<accession>A0A1I6H0L3</accession>
<feature type="compositionally biased region" description="Polar residues" evidence="1">
    <location>
        <begin position="12"/>
        <end position="23"/>
    </location>
</feature>
<sequence length="48" mass="5575">MSYFYPRKEGNPKSSHTPAETGTLQDPFRHLYYLRKFRPDALAGFPDA</sequence>